<evidence type="ECO:0000313" key="2">
    <source>
        <dbReference type="Proteomes" id="UP001596012"/>
    </source>
</evidence>
<dbReference type="EMBL" id="JBHSFG010000005">
    <property type="protein sequence ID" value="MFC4463519.1"/>
    <property type="molecule type" value="Genomic_DNA"/>
</dbReference>
<comment type="caution">
    <text evidence="1">The sequence shown here is derived from an EMBL/GenBank/DDBJ whole genome shotgun (WGS) entry which is preliminary data.</text>
</comment>
<protein>
    <submittedName>
        <fullName evidence="1">Uncharacterized protein</fullName>
    </submittedName>
</protein>
<dbReference type="RefSeq" id="WP_386336815.1">
    <property type="nucleotide sequence ID" value="NZ_JBHSFG010000005.1"/>
</dbReference>
<keyword evidence="2" id="KW-1185">Reference proteome</keyword>
<name>A0ABV8YDY5_9ACTN</name>
<sequence>MTAQDWAANDPEEFVEREELYARLRPVEQRGSEVDFPPIANGLDYLLSVITCLADEDEEWEWVSARDLKYAVLHLQAAAEVLLKYRLQQEHWTLVFAEPGKARQEELADGSLASCTPAQTVDRLRRIVGLPIGDKDAAALAKLAKTRNALQHYGLTDRARAVEARTAEVLEFLVRFLDEQLLPVLPDEDRQRTTEDMRIIRSGLSRIQGFVTRRMQRLRAELESHRNCTVACPHCDQWALVVADGNNKCRFCTVRTDELDYVLRRDTGSNAAYRRCLGCDNHTLVCGVLTAAAPDVPVDLCFSCGKTFPPLKTCLRCNRRFQPHDSETVCAACLTDRVAKEDQ</sequence>
<evidence type="ECO:0000313" key="1">
    <source>
        <dbReference type="EMBL" id="MFC4463519.1"/>
    </source>
</evidence>
<accession>A0ABV8YDY5</accession>
<proteinExistence type="predicted"/>
<dbReference type="Proteomes" id="UP001596012">
    <property type="component" value="Unassembled WGS sequence"/>
</dbReference>
<organism evidence="1 2">
    <name type="scientific">Streptomyces xiangluensis</name>
    <dbReference type="NCBI Taxonomy" id="2665720"/>
    <lineage>
        <taxon>Bacteria</taxon>
        <taxon>Bacillati</taxon>
        <taxon>Actinomycetota</taxon>
        <taxon>Actinomycetes</taxon>
        <taxon>Kitasatosporales</taxon>
        <taxon>Streptomycetaceae</taxon>
        <taxon>Streptomyces</taxon>
    </lineage>
</organism>
<reference evidence="2" key="1">
    <citation type="journal article" date="2019" name="Int. J. Syst. Evol. Microbiol.">
        <title>The Global Catalogue of Microorganisms (GCM) 10K type strain sequencing project: providing services to taxonomists for standard genome sequencing and annotation.</title>
        <authorList>
            <consortium name="The Broad Institute Genomics Platform"/>
            <consortium name="The Broad Institute Genome Sequencing Center for Infectious Disease"/>
            <person name="Wu L."/>
            <person name="Ma J."/>
        </authorList>
    </citation>
    <scope>NUCLEOTIDE SEQUENCE [LARGE SCALE GENOMIC DNA]</scope>
    <source>
        <strain evidence="2">DT43</strain>
    </source>
</reference>
<gene>
    <name evidence="1" type="ORF">ACFPH6_02660</name>
</gene>